<name>A0A6C0HSH5_9ZZZZ</name>
<dbReference type="EMBL" id="MN740010">
    <property type="protein sequence ID" value="QHT83631.1"/>
    <property type="molecule type" value="Genomic_DNA"/>
</dbReference>
<accession>A0A6C0HSH5</accession>
<dbReference type="AlphaFoldDB" id="A0A6C0HSH5"/>
<evidence type="ECO:0008006" key="2">
    <source>
        <dbReference type="Google" id="ProtNLM"/>
    </source>
</evidence>
<reference evidence="1" key="1">
    <citation type="journal article" date="2020" name="Nature">
        <title>Giant virus diversity and host interactions through global metagenomics.</title>
        <authorList>
            <person name="Schulz F."/>
            <person name="Roux S."/>
            <person name="Paez-Espino D."/>
            <person name="Jungbluth S."/>
            <person name="Walsh D.A."/>
            <person name="Denef V.J."/>
            <person name="McMahon K.D."/>
            <person name="Konstantinidis K.T."/>
            <person name="Eloe-Fadrosh E.A."/>
            <person name="Kyrpides N.C."/>
            <person name="Woyke T."/>
        </authorList>
    </citation>
    <scope>NUCLEOTIDE SEQUENCE</scope>
    <source>
        <strain evidence="1">GVMAG-M-3300023184-168</strain>
    </source>
</reference>
<protein>
    <recommendedName>
        <fullName evidence="2">Nucleotide-diphospho-sugar transferase domain-containing protein</fullName>
    </recommendedName>
</protein>
<evidence type="ECO:0000313" key="1">
    <source>
        <dbReference type="EMBL" id="QHT83631.1"/>
    </source>
</evidence>
<sequence>MNNKNAFCLITIKPNIMWLDFLKTMTENYDIYVIIDDNSFSDIKLIKKYNTIFFIRINDELCKKNGYWDSSFIIKKNPSGWDKALFYFSIFNIKYKNIWFCEDDVFFYNMNTILNIDNKYPDSDIICSNITRNNQGYKHDWHWQQALPYFKLPWLKTMVCCCRLSNRLMFEICRFVLVFEKLTFIECLFTTIAHHEKMSIETPEEFKNIHWRNDWKNFILDKSSLYHPFKNVEDHVSLRNQEIIISINTDRETDKKCHTKSDWPLKL</sequence>
<organism evidence="1">
    <name type="scientific">viral metagenome</name>
    <dbReference type="NCBI Taxonomy" id="1070528"/>
    <lineage>
        <taxon>unclassified sequences</taxon>
        <taxon>metagenomes</taxon>
        <taxon>organismal metagenomes</taxon>
    </lineage>
</organism>
<proteinExistence type="predicted"/>